<dbReference type="PANTHER" id="PTHR30204">
    <property type="entry name" value="REDOX-CYCLING DRUG-SENSING TRANSCRIPTIONAL ACTIVATOR SOXR"/>
    <property type="match status" value="1"/>
</dbReference>
<evidence type="ECO:0000256" key="1">
    <source>
        <dbReference type="ARBA" id="ARBA00022491"/>
    </source>
</evidence>
<gene>
    <name evidence="7" type="ORF">UFOPK3662_02170</name>
</gene>
<dbReference type="GO" id="GO:0003677">
    <property type="term" value="F:DNA binding"/>
    <property type="evidence" value="ECO:0007669"/>
    <property type="project" value="UniProtKB-KW"/>
</dbReference>
<keyword evidence="2" id="KW-0805">Transcription regulation</keyword>
<dbReference type="InterPro" id="IPR019278">
    <property type="entry name" value="DICT_dom"/>
</dbReference>
<evidence type="ECO:0000256" key="3">
    <source>
        <dbReference type="ARBA" id="ARBA00023125"/>
    </source>
</evidence>
<dbReference type="PANTHER" id="PTHR30204:SF69">
    <property type="entry name" value="MERR-FAMILY TRANSCRIPTIONAL REGULATOR"/>
    <property type="match status" value="1"/>
</dbReference>
<sequence>MAHQHPTSPPPGSKVSGGELSIGELSRRTGVPIATIRSWESRHGFPRPRRQDGGHRRYDGSDVEAVRGVLERRRGGLSLTAAIERAASPRVRSGSVFAELRQRHPELAPHVLSRDTLLAMSRAIEDECCARAAQPLLFGGFQRESRLRGSLDRWRELARTSRRTVVFADLPDPAPLADGAPVEVGLPADAPLNREWLVVCDAGDLPACLAAVELPGRSGATPSERSFEAVWSLDPRVVRDASRVCSVLADGYRPGWRPAGPQLTDDEPPPASEDLRRASHLFERMVSYLDARR</sequence>
<evidence type="ECO:0000259" key="6">
    <source>
        <dbReference type="PROSITE" id="PS50937"/>
    </source>
</evidence>
<dbReference type="SMART" id="SM00422">
    <property type="entry name" value="HTH_MERR"/>
    <property type="match status" value="1"/>
</dbReference>
<feature type="region of interest" description="Disordered" evidence="5">
    <location>
        <begin position="1"/>
        <end position="60"/>
    </location>
</feature>
<evidence type="ECO:0000256" key="5">
    <source>
        <dbReference type="SAM" id="MobiDB-lite"/>
    </source>
</evidence>
<dbReference type="SUPFAM" id="SSF46955">
    <property type="entry name" value="Putative DNA-binding domain"/>
    <property type="match status" value="1"/>
</dbReference>
<protein>
    <submittedName>
        <fullName evidence="7">Unannotated protein</fullName>
    </submittedName>
</protein>
<evidence type="ECO:0000313" key="7">
    <source>
        <dbReference type="EMBL" id="CAB4945049.1"/>
    </source>
</evidence>
<dbReference type="GO" id="GO:0003700">
    <property type="term" value="F:DNA-binding transcription factor activity"/>
    <property type="evidence" value="ECO:0007669"/>
    <property type="project" value="InterPro"/>
</dbReference>
<accession>A0A6J7JQV3</accession>
<name>A0A6J7JQV3_9ZZZZ</name>
<dbReference type="Pfam" id="PF13411">
    <property type="entry name" value="MerR_1"/>
    <property type="match status" value="1"/>
</dbReference>
<feature type="domain" description="HTH merR-type" evidence="6">
    <location>
        <begin position="19"/>
        <end position="88"/>
    </location>
</feature>
<evidence type="ECO:0000256" key="2">
    <source>
        <dbReference type="ARBA" id="ARBA00023015"/>
    </source>
</evidence>
<dbReference type="Gene3D" id="1.10.1660.10">
    <property type="match status" value="1"/>
</dbReference>
<keyword evidence="4" id="KW-0804">Transcription</keyword>
<proteinExistence type="predicted"/>
<dbReference type="EMBL" id="CAFBMW010000017">
    <property type="protein sequence ID" value="CAB4945049.1"/>
    <property type="molecule type" value="Genomic_DNA"/>
</dbReference>
<evidence type="ECO:0000256" key="4">
    <source>
        <dbReference type="ARBA" id="ARBA00023163"/>
    </source>
</evidence>
<keyword evidence="3" id="KW-0238">DNA-binding</keyword>
<dbReference type="InterPro" id="IPR000551">
    <property type="entry name" value="MerR-type_HTH_dom"/>
</dbReference>
<organism evidence="7">
    <name type="scientific">freshwater metagenome</name>
    <dbReference type="NCBI Taxonomy" id="449393"/>
    <lineage>
        <taxon>unclassified sequences</taxon>
        <taxon>metagenomes</taxon>
        <taxon>ecological metagenomes</taxon>
    </lineage>
</organism>
<reference evidence="7" key="1">
    <citation type="submission" date="2020-05" db="EMBL/GenBank/DDBJ databases">
        <authorList>
            <person name="Chiriac C."/>
            <person name="Salcher M."/>
            <person name="Ghai R."/>
            <person name="Kavagutti S V."/>
        </authorList>
    </citation>
    <scope>NUCLEOTIDE SEQUENCE</scope>
</reference>
<dbReference type="Pfam" id="PF10069">
    <property type="entry name" value="DICT"/>
    <property type="match status" value="1"/>
</dbReference>
<dbReference type="InterPro" id="IPR009061">
    <property type="entry name" value="DNA-bd_dom_put_sf"/>
</dbReference>
<dbReference type="PROSITE" id="PS50937">
    <property type="entry name" value="HTH_MERR_2"/>
    <property type="match status" value="1"/>
</dbReference>
<dbReference type="InterPro" id="IPR047057">
    <property type="entry name" value="MerR_fam"/>
</dbReference>
<keyword evidence="1" id="KW-0678">Repressor</keyword>
<feature type="compositionally biased region" description="Basic and acidic residues" evidence="5">
    <location>
        <begin position="39"/>
        <end position="60"/>
    </location>
</feature>
<dbReference type="AlphaFoldDB" id="A0A6J7JQV3"/>